<dbReference type="InterPro" id="IPR000286">
    <property type="entry name" value="HDACs"/>
</dbReference>
<evidence type="ECO:0000259" key="3">
    <source>
        <dbReference type="Pfam" id="PF00850"/>
    </source>
</evidence>
<proteinExistence type="inferred from homology"/>
<reference evidence="4 5" key="1">
    <citation type="submission" date="2020-01" db="EMBL/GenBank/DDBJ databases">
        <title>Jiella pacifica sp. nov.</title>
        <authorList>
            <person name="Xue Z."/>
            <person name="Zhu S."/>
            <person name="Chen J."/>
            <person name="Yang J."/>
        </authorList>
    </citation>
    <scope>NUCLEOTIDE SEQUENCE [LARGE SCALE GENOMIC DNA]</scope>
    <source>
        <strain evidence="4 5">40Bstr34</strain>
    </source>
</reference>
<name>A0A6N9T1C7_9HYPH</name>
<dbReference type="Gene3D" id="3.40.800.20">
    <property type="entry name" value="Histone deacetylase domain"/>
    <property type="match status" value="1"/>
</dbReference>
<dbReference type="InterPro" id="IPR044150">
    <property type="entry name" value="HDAC_classIV"/>
</dbReference>
<evidence type="ECO:0000313" key="5">
    <source>
        <dbReference type="Proteomes" id="UP000469011"/>
    </source>
</evidence>
<dbReference type="GO" id="GO:0004407">
    <property type="term" value="F:histone deacetylase activity"/>
    <property type="evidence" value="ECO:0007669"/>
    <property type="project" value="InterPro"/>
</dbReference>
<sequence length="300" mass="31927">MAVPFIHHPAFDANFDPRHRFPMSKFSRLAEILVEDGVVGPAGYHVPAPALPGWLRLAHDPRYVDQVLFSAVPPAIEKAIGFSVDEKVAMRSRCATGGTVLAARLALAEGLACNTAGGSHHAGRDGGAGFSVFNDVAVAACVLLADGDASRILVVDCDVHQGDGTARIFAAEPRVFTLSIHAERNYPADKARSDLDVGLADGLGDEAYLSALSEALDAASARSRPDLVFYNAGVDPHRDDRLGRLALTDAGLAERDRRVVGYFRERGVAVAAVIGGGYSRDIEALARRHSILHRVANEFA</sequence>
<evidence type="ECO:0000256" key="1">
    <source>
        <dbReference type="ARBA" id="ARBA00005947"/>
    </source>
</evidence>
<dbReference type="Proteomes" id="UP000469011">
    <property type="component" value="Unassembled WGS sequence"/>
</dbReference>
<comment type="caution">
    <text evidence="4">The sequence shown here is derived from an EMBL/GenBank/DDBJ whole genome shotgun (WGS) entry which is preliminary data.</text>
</comment>
<keyword evidence="2" id="KW-0378">Hydrolase</keyword>
<accession>A0A6N9T1C7</accession>
<organism evidence="4 5">
    <name type="scientific">Jiella pacifica</name>
    <dbReference type="NCBI Taxonomy" id="2696469"/>
    <lineage>
        <taxon>Bacteria</taxon>
        <taxon>Pseudomonadati</taxon>
        <taxon>Pseudomonadota</taxon>
        <taxon>Alphaproteobacteria</taxon>
        <taxon>Hyphomicrobiales</taxon>
        <taxon>Aurantimonadaceae</taxon>
        <taxon>Jiella</taxon>
    </lineage>
</organism>
<dbReference type="GO" id="GO:0016787">
    <property type="term" value="F:hydrolase activity"/>
    <property type="evidence" value="ECO:0007669"/>
    <property type="project" value="UniProtKB-KW"/>
</dbReference>
<feature type="domain" description="Histone deacetylase" evidence="3">
    <location>
        <begin position="19"/>
        <end position="282"/>
    </location>
</feature>
<gene>
    <name evidence="4" type="ORF">GTK09_06090</name>
</gene>
<dbReference type="AlphaFoldDB" id="A0A6N9T1C7"/>
<comment type="similarity">
    <text evidence="1">Belongs to the histone deacetylase family.</text>
</comment>
<dbReference type="GO" id="GO:0040029">
    <property type="term" value="P:epigenetic regulation of gene expression"/>
    <property type="evidence" value="ECO:0007669"/>
    <property type="project" value="TreeGrafter"/>
</dbReference>
<keyword evidence="5" id="KW-1185">Reference proteome</keyword>
<dbReference type="EMBL" id="JAAAMG010000003">
    <property type="protein sequence ID" value="NDW03995.1"/>
    <property type="molecule type" value="Genomic_DNA"/>
</dbReference>
<evidence type="ECO:0000256" key="2">
    <source>
        <dbReference type="ARBA" id="ARBA00022801"/>
    </source>
</evidence>
<dbReference type="InterPro" id="IPR023696">
    <property type="entry name" value="Ureohydrolase_dom_sf"/>
</dbReference>
<dbReference type="SUPFAM" id="SSF52768">
    <property type="entry name" value="Arginase/deacetylase"/>
    <property type="match status" value="1"/>
</dbReference>
<dbReference type="Pfam" id="PF00850">
    <property type="entry name" value="Hist_deacetyl"/>
    <property type="match status" value="1"/>
</dbReference>
<protein>
    <submittedName>
        <fullName evidence="4">Histone deacetylase</fullName>
    </submittedName>
</protein>
<dbReference type="CDD" id="cd09993">
    <property type="entry name" value="HDAC_classIV"/>
    <property type="match status" value="1"/>
</dbReference>
<dbReference type="PANTHER" id="PTHR10625">
    <property type="entry name" value="HISTONE DEACETYLASE HDAC1-RELATED"/>
    <property type="match status" value="1"/>
</dbReference>
<dbReference type="PRINTS" id="PR01270">
    <property type="entry name" value="HDASUPER"/>
</dbReference>
<dbReference type="RefSeq" id="WP_163461987.1">
    <property type="nucleotide sequence ID" value="NZ_JAAAMG010000003.1"/>
</dbReference>
<evidence type="ECO:0000313" key="4">
    <source>
        <dbReference type="EMBL" id="NDW03995.1"/>
    </source>
</evidence>
<dbReference type="PANTHER" id="PTHR10625:SF19">
    <property type="entry name" value="HISTONE DEACETYLASE 12"/>
    <property type="match status" value="1"/>
</dbReference>
<dbReference type="InterPro" id="IPR037138">
    <property type="entry name" value="His_deacetylse_dom_sf"/>
</dbReference>
<dbReference type="InterPro" id="IPR023801">
    <property type="entry name" value="His_deacetylse_dom"/>
</dbReference>